<dbReference type="RefSeq" id="WP_156273640.1">
    <property type="nucleotide sequence ID" value="NZ_CP046244.1"/>
</dbReference>
<organism evidence="1 2">
    <name type="scientific">Neomoorella glycerini</name>
    <dbReference type="NCBI Taxonomy" id="55779"/>
    <lineage>
        <taxon>Bacteria</taxon>
        <taxon>Bacillati</taxon>
        <taxon>Bacillota</taxon>
        <taxon>Clostridia</taxon>
        <taxon>Neomoorellales</taxon>
        <taxon>Neomoorellaceae</taxon>
        <taxon>Neomoorella</taxon>
    </lineage>
</organism>
<gene>
    <name evidence="1" type="ORF">MGLY_21110</name>
</gene>
<evidence type="ECO:0000313" key="1">
    <source>
        <dbReference type="EMBL" id="QGP92722.1"/>
    </source>
</evidence>
<dbReference type="EMBL" id="CP046244">
    <property type="protein sequence ID" value="QGP92722.1"/>
    <property type="molecule type" value="Genomic_DNA"/>
</dbReference>
<dbReference type="OrthoDB" id="5507947at2"/>
<sequence>MIQSWHRLLTLIKLAGKIHGRKRLQKLVYILQSLGYAFPEEFSYYLYGPYSPELQFEVKAMVDKGLIQENRDGDIYSYSLTENGEEVLNLLNSQQQPYSWENLPEALVKEVVEQDSQFLELVSTIMYLQNMGYENTEVIDKAKALKPHLCRYMDEALAWVTALRQRNYYTLPPISSPPSP</sequence>
<keyword evidence="2" id="KW-1185">Reference proteome</keyword>
<name>A0A6I5ZRV4_9FIRM</name>
<dbReference type="Proteomes" id="UP000425916">
    <property type="component" value="Chromosome"/>
</dbReference>
<accession>A0A6I5ZRV4</accession>
<dbReference type="SUPFAM" id="SSF46785">
    <property type="entry name" value="Winged helix' DNA-binding domain"/>
    <property type="match status" value="1"/>
</dbReference>
<dbReference type="AlphaFoldDB" id="A0A6I5ZRV4"/>
<protein>
    <submittedName>
        <fullName evidence="1">Uncharacterized protein</fullName>
    </submittedName>
</protein>
<evidence type="ECO:0000313" key="2">
    <source>
        <dbReference type="Proteomes" id="UP000425916"/>
    </source>
</evidence>
<reference evidence="1 2" key="1">
    <citation type="submission" date="2019-11" db="EMBL/GenBank/DDBJ databases">
        <title>Genome sequence of Moorella glycerini DSM11254.</title>
        <authorList>
            <person name="Poehlein A."/>
            <person name="Boeer T."/>
            <person name="Daniel R."/>
        </authorList>
    </citation>
    <scope>NUCLEOTIDE SEQUENCE [LARGE SCALE GENOMIC DNA]</scope>
    <source>
        <strain evidence="1 2">DSM 11254</strain>
    </source>
</reference>
<proteinExistence type="predicted"/>
<dbReference type="InterPro" id="IPR036390">
    <property type="entry name" value="WH_DNA-bd_sf"/>
</dbReference>